<keyword evidence="13 15" id="KW-0472">Membrane</keyword>
<comment type="catalytic activity">
    <reaction evidence="1">
        <text>ATP + protein L-histidine = ADP + protein N-phospho-L-histidine.</text>
        <dbReference type="EC" id="2.7.13.3"/>
    </reaction>
</comment>
<dbReference type="PRINTS" id="PR00344">
    <property type="entry name" value="BCTRLSENSOR"/>
</dbReference>
<keyword evidence="6" id="KW-0808">Transferase</keyword>
<evidence type="ECO:0000256" key="4">
    <source>
        <dbReference type="ARBA" id="ARBA00022475"/>
    </source>
</evidence>
<dbReference type="InterPro" id="IPR005467">
    <property type="entry name" value="His_kinase_dom"/>
</dbReference>
<dbReference type="PROSITE" id="PS50109">
    <property type="entry name" value="HIS_KIN"/>
    <property type="match status" value="1"/>
</dbReference>
<feature type="transmembrane region" description="Helical" evidence="15">
    <location>
        <begin position="222"/>
        <end position="242"/>
    </location>
</feature>
<sequence>MRDIKKKEGSLVKLLVQNYMVFTMIIVVSGILIFTAAGWVVNRAFFPMDTVDIGKYQKELTSGAYEQIPLSRMGDGFRWFEILDENAKQVYSSGGQTEPYTKEELECIPLIEEEDSVYVEEFQTEDEKKITLVTKVVLSDSGGQVSHYVLLDDQKNVISETWGLDRKKLTEREYALLTQETSGNQIGKYPFQTERNKTYTLILYNKQLSDYQKEKMLRANDYGVLLFLLIYIVLVIAFVFWMNRKIKKPLRILDDALVKLANEEETQAIEYQGPREFMQICDNFNRLNQKLEQSETRRSQLEQEKQKMLADISHDLKTPVTVIQGYARAISDGLVTGEKKERYLETIYSKSCTLNDLINTFHDYSRLEHPDFKLVPEELNFSEYCREYIAGKYNEFELDGYGLEVDIPDEKITLLLDRMQFRRVFDNILGNFVKHNQRGTTCYFTVQNLEEWVEIMIADNGTGIPEEIGEKIFQPFTVGEQSRTSGKGSGLGLAIAKRIVEEHGGNIRFVYPPREPFQTEFRIRLRHSSVEK</sequence>
<dbReference type="EMBL" id="FQZY01000020">
    <property type="protein sequence ID" value="SHJ88273.1"/>
    <property type="molecule type" value="Genomic_DNA"/>
</dbReference>
<dbReference type="InterPro" id="IPR003661">
    <property type="entry name" value="HisK_dim/P_dom"/>
</dbReference>
<dbReference type="Pfam" id="PF02518">
    <property type="entry name" value="HATPase_c"/>
    <property type="match status" value="1"/>
</dbReference>
<evidence type="ECO:0000256" key="15">
    <source>
        <dbReference type="SAM" id="Phobius"/>
    </source>
</evidence>
<dbReference type="OrthoDB" id="335833at2"/>
<dbReference type="GO" id="GO:0005886">
    <property type="term" value="C:plasma membrane"/>
    <property type="evidence" value="ECO:0007669"/>
    <property type="project" value="UniProtKB-SubCell"/>
</dbReference>
<reference evidence="18 19" key="1">
    <citation type="submission" date="2016-11" db="EMBL/GenBank/DDBJ databases">
        <authorList>
            <person name="Jaros S."/>
            <person name="Januszkiewicz K."/>
            <person name="Wedrychowicz H."/>
        </authorList>
    </citation>
    <scope>NUCLEOTIDE SEQUENCE [LARGE SCALE GENOMIC DNA]</scope>
    <source>
        <strain evidence="18 19">DSM 15480</strain>
    </source>
</reference>
<dbReference type="InterPro" id="IPR050398">
    <property type="entry name" value="HssS/ArlS-like"/>
</dbReference>
<keyword evidence="8" id="KW-0547">Nucleotide-binding</keyword>
<dbReference type="SUPFAM" id="SSF47384">
    <property type="entry name" value="Homodimeric domain of signal transducing histidine kinase"/>
    <property type="match status" value="1"/>
</dbReference>
<dbReference type="Gene3D" id="1.10.287.130">
    <property type="match status" value="1"/>
</dbReference>
<dbReference type="PANTHER" id="PTHR45528:SF1">
    <property type="entry name" value="SENSOR HISTIDINE KINASE CPXA"/>
    <property type="match status" value="1"/>
</dbReference>
<dbReference type="RefSeq" id="WP_073108266.1">
    <property type="nucleotide sequence ID" value="NZ_FQZY01000020.1"/>
</dbReference>
<gene>
    <name evidence="18" type="ORF">SAMN02745243_01647</name>
</gene>
<keyword evidence="10" id="KW-0067">ATP-binding</keyword>
<dbReference type="Pfam" id="PF00512">
    <property type="entry name" value="HisKA"/>
    <property type="match status" value="1"/>
</dbReference>
<dbReference type="SMART" id="SM00387">
    <property type="entry name" value="HATPase_c"/>
    <property type="match status" value="1"/>
</dbReference>
<evidence type="ECO:0000256" key="9">
    <source>
        <dbReference type="ARBA" id="ARBA00022777"/>
    </source>
</evidence>
<evidence type="ECO:0000256" key="5">
    <source>
        <dbReference type="ARBA" id="ARBA00022553"/>
    </source>
</evidence>
<dbReference type="CDD" id="cd00075">
    <property type="entry name" value="HATPase"/>
    <property type="match status" value="1"/>
</dbReference>
<evidence type="ECO:0000256" key="6">
    <source>
        <dbReference type="ARBA" id="ARBA00022679"/>
    </source>
</evidence>
<dbReference type="Proteomes" id="UP000184301">
    <property type="component" value="Unassembled WGS sequence"/>
</dbReference>
<keyword evidence="12" id="KW-0902">Two-component regulatory system</keyword>
<evidence type="ECO:0000256" key="14">
    <source>
        <dbReference type="SAM" id="Coils"/>
    </source>
</evidence>
<evidence type="ECO:0000313" key="19">
    <source>
        <dbReference type="Proteomes" id="UP000184301"/>
    </source>
</evidence>
<dbReference type="InterPro" id="IPR003594">
    <property type="entry name" value="HATPase_dom"/>
</dbReference>
<evidence type="ECO:0000256" key="13">
    <source>
        <dbReference type="ARBA" id="ARBA00023136"/>
    </source>
</evidence>
<evidence type="ECO:0000256" key="12">
    <source>
        <dbReference type="ARBA" id="ARBA00023012"/>
    </source>
</evidence>
<evidence type="ECO:0000256" key="1">
    <source>
        <dbReference type="ARBA" id="ARBA00000085"/>
    </source>
</evidence>
<dbReference type="CDD" id="cd00082">
    <property type="entry name" value="HisKA"/>
    <property type="match status" value="1"/>
</dbReference>
<keyword evidence="7 15" id="KW-0812">Transmembrane</keyword>
<keyword evidence="14" id="KW-0175">Coiled coil</keyword>
<dbReference type="AlphaFoldDB" id="A0A1M6MY58"/>
<protein>
    <recommendedName>
        <fullName evidence="3">histidine kinase</fullName>
        <ecNumber evidence="3">2.7.13.3</ecNumber>
    </recommendedName>
</protein>
<keyword evidence="9 18" id="KW-0418">Kinase</keyword>
<name>A0A1M6MY58_9FIRM</name>
<comment type="subcellular location">
    <subcellularLocation>
        <location evidence="2">Cell membrane</location>
        <topology evidence="2">Multi-pass membrane protein</topology>
    </subcellularLocation>
</comment>
<dbReference type="SUPFAM" id="SSF55874">
    <property type="entry name" value="ATPase domain of HSP90 chaperone/DNA topoisomerase II/histidine kinase"/>
    <property type="match status" value="1"/>
</dbReference>
<evidence type="ECO:0000256" key="8">
    <source>
        <dbReference type="ARBA" id="ARBA00022741"/>
    </source>
</evidence>
<evidence type="ECO:0000259" key="17">
    <source>
        <dbReference type="PROSITE" id="PS50885"/>
    </source>
</evidence>
<keyword evidence="5" id="KW-0597">Phosphoprotein</keyword>
<dbReference type="PANTHER" id="PTHR45528">
    <property type="entry name" value="SENSOR HISTIDINE KINASE CPXA"/>
    <property type="match status" value="1"/>
</dbReference>
<dbReference type="Gene3D" id="3.30.565.10">
    <property type="entry name" value="Histidine kinase-like ATPase, C-terminal domain"/>
    <property type="match status" value="1"/>
</dbReference>
<evidence type="ECO:0000256" key="3">
    <source>
        <dbReference type="ARBA" id="ARBA00012438"/>
    </source>
</evidence>
<dbReference type="SMART" id="SM00388">
    <property type="entry name" value="HisKA"/>
    <property type="match status" value="1"/>
</dbReference>
<dbReference type="PROSITE" id="PS50885">
    <property type="entry name" value="HAMP"/>
    <property type="match status" value="1"/>
</dbReference>
<evidence type="ECO:0000256" key="2">
    <source>
        <dbReference type="ARBA" id="ARBA00004651"/>
    </source>
</evidence>
<evidence type="ECO:0000259" key="16">
    <source>
        <dbReference type="PROSITE" id="PS50109"/>
    </source>
</evidence>
<feature type="transmembrane region" description="Helical" evidence="15">
    <location>
        <begin position="21"/>
        <end position="41"/>
    </location>
</feature>
<feature type="coiled-coil region" evidence="14">
    <location>
        <begin position="284"/>
        <end position="311"/>
    </location>
</feature>
<feature type="domain" description="Histidine kinase" evidence="16">
    <location>
        <begin position="311"/>
        <end position="529"/>
    </location>
</feature>
<evidence type="ECO:0000256" key="10">
    <source>
        <dbReference type="ARBA" id="ARBA00022840"/>
    </source>
</evidence>
<keyword evidence="19" id="KW-1185">Reference proteome</keyword>
<evidence type="ECO:0000256" key="7">
    <source>
        <dbReference type="ARBA" id="ARBA00022692"/>
    </source>
</evidence>
<keyword evidence="11 15" id="KW-1133">Transmembrane helix</keyword>
<dbReference type="GO" id="GO:0005524">
    <property type="term" value="F:ATP binding"/>
    <property type="evidence" value="ECO:0007669"/>
    <property type="project" value="UniProtKB-KW"/>
</dbReference>
<dbReference type="InterPro" id="IPR003660">
    <property type="entry name" value="HAMP_dom"/>
</dbReference>
<dbReference type="STRING" id="1121950.SAMN02745243_01647"/>
<accession>A0A1M6MY58</accession>
<keyword evidence="4" id="KW-1003">Cell membrane</keyword>
<proteinExistence type="predicted"/>
<organism evidence="18 19">
    <name type="scientific">Hespellia stercorisuis DSM 15480</name>
    <dbReference type="NCBI Taxonomy" id="1121950"/>
    <lineage>
        <taxon>Bacteria</taxon>
        <taxon>Bacillati</taxon>
        <taxon>Bacillota</taxon>
        <taxon>Clostridia</taxon>
        <taxon>Lachnospirales</taxon>
        <taxon>Lachnospiraceae</taxon>
        <taxon>Hespellia</taxon>
    </lineage>
</organism>
<evidence type="ECO:0000313" key="18">
    <source>
        <dbReference type="EMBL" id="SHJ88273.1"/>
    </source>
</evidence>
<dbReference type="InterPro" id="IPR036890">
    <property type="entry name" value="HATPase_C_sf"/>
</dbReference>
<dbReference type="Gene3D" id="6.10.340.10">
    <property type="match status" value="1"/>
</dbReference>
<feature type="domain" description="HAMP" evidence="17">
    <location>
        <begin position="244"/>
        <end position="296"/>
    </location>
</feature>
<dbReference type="InterPro" id="IPR004358">
    <property type="entry name" value="Sig_transdc_His_kin-like_C"/>
</dbReference>
<dbReference type="EC" id="2.7.13.3" evidence="3"/>
<evidence type="ECO:0000256" key="11">
    <source>
        <dbReference type="ARBA" id="ARBA00022989"/>
    </source>
</evidence>
<dbReference type="GO" id="GO:0000155">
    <property type="term" value="F:phosphorelay sensor kinase activity"/>
    <property type="evidence" value="ECO:0007669"/>
    <property type="project" value="InterPro"/>
</dbReference>
<dbReference type="InterPro" id="IPR036097">
    <property type="entry name" value="HisK_dim/P_sf"/>
</dbReference>